<organism evidence="1 2">
    <name type="scientific">Sphingobium indicum F2</name>
    <dbReference type="NCBI Taxonomy" id="1450518"/>
    <lineage>
        <taxon>Bacteria</taxon>
        <taxon>Pseudomonadati</taxon>
        <taxon>Pseudomonadota</taxon>
        <taxon>Alphaproteobacteria</taxon>
        <taxon>Sphingomonadales</taxon>
        <taxon>Sphingomonadaceae</taxon>
        <taxon>Sphingobium</taxon>
    </lineage>
</organism>
<dbReference type="RefSeq" id="WP_020818291.1">
    <property type="nucleotide sequence ID" value="NZ_JANF02000012.1"/>
</dbReference>
<dbReference type="Proteomes" id="UP000028135">
    <property type="component" value="Unassembled WGS sequence"/>
</dbReference>
<evidence type="ECO:0000313" key="1">
    <source>
        <dbReference type="EMBL" id="KER37637.1"/>
    </source>
</evidence>
<dbReference type="EMBL" id="JANF02000012">
    <property type="protein sequence ID" value="KER37637.1"/>
    <property type="molecule type" value="Genomic_DNA"/>
</dbReference>
<dbReference type="AlphaFoldDB" id="A0A8E0WUD4"/>
<reference evidence="1 2" key="1">
    <citation type="submission" date="2014-05" db="EMBL/GenBank/DDBJ databases">
        <title>Genome Announcement of Sphingobium lucknowense F2.</title>
        <authorList>
            <person name="Lal R."/>
            <person name="Negi V."/>
            <person name="Lata P."/>
            <person name="Sangwan N."/>
            <person name="Gupta S.K."/>
            <person name="Rao D.L.N."/>
            <person name="Das S."/>
        </authorList>
    </citation>
    <scope>NUCLEOTIDE SEQUENCE [LARGE SCALE GENOMIC DNA]</scope>
    <source>
        <strain evidence="1 2">F2</strain>
    </source>
</reference>
<gene>
    <name evidence="1" type="ORF">AL00_04300</name>
</gene>
<accession>A0A8E0WUD4</accession>
<name>A0A8E0WUD4_9SPHN</name>
<proteinExistence type="predicted"/>
<comment type="caution">
    <text evidence="1">The sequence shown here is derived from an EMBL/GenBank/DDBJ whole genome shotgun (WGS) entry which is preliminary data.</text>
</comment>
<protein>
    <submittedName>
        <fullName evidence="1">Uncharacterized protein</fullName>
    </submittedName>
</protein>
<evidence type="ECO:0000313" key="2">
    <source>
        <dbReference type="Proteomes" id="UP000028135"/>
    </source>
</evidence>
<sequence length="108" mass="12152">MIEVLNIPPRHLKGTNDKGNYDFYIQKARIKSVDRDGIETTDVIEIQSNPGEVYEPGDDYLIDPTCVYVGNVQGRDGRNRKRPMLGQLRLVRLADLVARNSKPALKAA</sequence>